<dbReference type="EMBL" id="OX365929">
    <property type="protein sequence ID" value="CAI4056072.1"/>
    <property type="molecule type" value="Genomic_DNA"/>
</dbReference>
<name>A0ABN8WTJ9_SACUV</name>
<comment type="function">
    <text evidence="4">Required for mitochondrial cytochrome c oxidase (COX) assembly and respiration.</text>
</comment>
<reference evidence="6" key="1">
    <citation type="submission" date="2022-10" db="EMBL/GenBank/DDBJ databases">
        <authorList>
            <person name="Byrne P K."/>
        </authorList>
    </citation>
    <scope>NUCLEOTIDE SEQUENCE</scope>
    <source>
        <strain evidence="6">ZP964</strain>
    </source>
</reference>
<keyword evidence="4" id="KW-0472">Membrane</keyword>
<feature type="coiled-coil region" evidence="5">
    <location>
        <begin position="52"/>
        <end position="79"/>
    </location>
</feature>
<keyword evidence="4" id="KW-0143">Chaperone</keyword>
<dbReference type="PROSITE" id="PS51808">
    <property type="entry name" value="CHCH"/>
    <property type="match status" value="1"/>
</dbReference>
<keyword evidence="5" id="KW-0175">Coiled coil</keyword>
<evidence type="ECO:0000256" key="1">
    <source>
        <dbReference type="ARBA" id="ARBA00007347"/>
    </source>
</evidence>
<comment type="similarity">
    <text evidence="1 4">Belongs to the CMC family.</text>
</comment>
<gene>
    <name evidence="6" type="primary">SUVZ02G0580</name>
    <name evidence="6" type="ORF">SUVZ_02G0580</name>
</gene>
<organism evidence="6 7">
    <name type="scientific">Saccharomyces uvarum</name>
    <name type="common">Yeast</name>
    <name type="synonym">Saccharomyces bayanus var. uvarum</name>
    <dbReference type="NCBI Taxonomy" id="230603"/>
    <lineage>
        <taxon>Eukaryota</taxon>
        <taxon>Fungi</taxon>
        <taxon>Dikarya</taxon>
        <taxon>Ascomycota</taxon>
        <taxon>Saccharomycotina</taxon>
        <taxon>Saccharomycetes</taxon>
        <taxon>Saccharomycetales</taxon>
        <taxon>Saccharomycetaceae</taxon>
        <taxon>Saccharomyces</taxon>
    </lineage>
</organism>
<proteinExistence type="inferred from homology"/>
<keyword evidence="2 4" id="KW-0496">Mitochondrion</keyword>
<dbReference type="Proteomes" id="UP001162085">
    <property type="component" value="Chromosome 2"/>
</dbReference>
<dbReference type="InterPro" id="IPR013892">
    <property type="entry name" value="Cyt_c_biogenesis_Cmc1-like"/>
</dbReference>
<evidence type="ECO:0000313" key="6">
    <source>
        <dbReference type="EMBL" id="CAI4056072.1"/>
    </source>
</evidence>
<comment type="subcellular location">
    <subcellularLocation>
        <location evidence="4">Mitochondrion inner membrane</location>
    </subcellularLocation>
</comment>
<accession>A0ABN8WTJ9</accession>
<keyword evidence="3" id="KW-1015">Disulfide bond</keyword>
<dbReference type="PANTHER" id="PTHR22977">
    <property type="entry name" value="COX ASSEMBLY MITOCHONDRIAL PROTEIN"/>
    <property type="match status" value="1"/>
</dbReference>
<evidence type="ECO:0000256" key="4">
    <source>
        <dbReference type="RuleBase" id="RU364104"/>
    </source>
</evidence>
<keyword evidence="7" id="KW-1185">Reference proteome</keyword>
<dbReference type="PANTHER" id="PTHR22977:SF1">
    <property type="entry name" value="COX ASSEMBLY MITOCHONDRIAL PROTEIN 2 HOMOLOG"/>
    <property type="match status" value="1"/>
</dbReference>
<evidence type="ECO:0000256" key="3">
    <source>
        <dbReference type="ARBA" id="ARBA00023157"/>
    </source>
</evidence>
<evidence type="ECO:0000256" key="5">
    <source>
        <dbReference type="SAM" id="Coils"/>
    </source>
</evidence>
<dbReference type="Pfam" id="PF08583">
    <property type="entry name" value="Cmc1"/>
    <property type="match status" value="1"/>
</dbReference>
<protein>
    <recommendedName>
        <fullName evidence="4">COX assembly mitochondrial protein</fullName>
    </recommendedName>
</protein>
<evidence type="ECO:0000313" key="7">
    <source>
        <dbReference type="Proteomes" id="UP001162085"/>
    </source>
</evidence>
<keyword evidence="4" id="KW-0999">Mitochondrion inner membrane</keyword>
<sequence length="109" mass="12862">MHPQLEAERFHSCLDFINALDKCHQKEYYKRLFGLCNNEKDALNKCLKEASLNNKKRAVKESRGKRADLEQKWKKIEEEEYGEDAILRTILDRQYAKKKQASNNDADSK</sequence>
<evidence type="ECO:0000256" key="2">
    <source>
        <dbReference type="ARBA" id="ARBA00023128"/>
    </source>
</evidence>